<accession>A0A4C1X0A4</accession>
<reference evidence="1 2" key="1">
    <citation type="journal article" date="2019" name="Commun. Biol.">
        <title>The bagworm genome reveals a unique fibroin gene that provides high tensile strength.</title>
        <authorList>
            <person name="Kono N."/>
            <person name="Nakamura H."/>
            <person name="Ohtoshi R."/>
            <person name="Tomita M."/>
            <person name="Numata K."/>
            <person name="Arakawa K."/>
        </authorList>
    </citation>
    <scope>NUCLEOTIDE SEQUENCE [LARGE SCALE GENOMIC DNA]</scope>
</reference>
<proteinExistence type="predicted"/>
<sequence>MPHYTACRRVSAACGERPVLFYIIALLSAPRRPLHLITAFDMLITTPNVRVMAMRQFSAPAQSWSKIARRPPLKRRRCAGAL</sequence>
<organism evidence="1 2">
    <name type="scientific">Eumeta variegata</name>
    <name type="common">Bagworm moth</name>
    <name type="synonym">Eumeta japonica</name>
    <dbReference type="NCBI Taxonomy" id="151549"/>
    <lineage>
        <taxon>Eukaryota</taxon>
        <taxon>Metazoa</taxon>
        <taxon>Ecdysozoa</taxon>
        <taxon>Arthropoda</taxon>
        <taxon>Hexapoda</taxon>
        <taxon>Insecta</taxon>
        <taxon>Pterygota</taxon>
        <taxon>Neoptera</taxon>
        <taxon>Endopterygota</taxon>
        <taxon>Lepidoptera</taxon>
        <taxon>Glossata</taxon>
        <taxon>Ditrysia</taxon>
        <taxon>Tineoidea</taxon>
        <taxon>Psychidae</taxon>
        <taxon>Oiketicinae</taxon>
        <taxon>Eumeta</taxon>
    </lineage>
</organism>
<protein>
    <submittedName>
        <fullName evidence="1">Uncharacterized protein</fullName>
    </submittedName>
</protein>
<dbReference type="AlphaFoldDB" id="A0A4C1X0A4"/>
<name>A0A4C1X0A4_EUMVA</name>
<dbReference type="EMBL" id="BGZK01000695">
    <property type="protein sequence ID" value="GBP56530.1"/>
    <property type="molecule type" value="Genomic_DNA"/>
</dbReference>
<evidence type="ECO:0000313" key="2">
    <source>
        <dbReference type="Proteomes" id="UP000299102"/>
    </source>
</evidence>
<keyword evidence="2" id="KW-1185">Reference proteome</keyword>
<comment type="caution">
    <text evidence="1">The sequence shown here is derived from an EMBL/GenBank/DDBJ whole genome shotgun (WGS) entry which is preliminary data.</text>
</comment>
<evidence type="ECO:0000313" key="1">
    <source>
        <dbReference type="EMBL" id="GBP56530.1"/>
    </source>
</evidence>
<gene>
    <name evidence="1" type="ORF">EVAR_53601_1</name>
</gene>
<dbReference type="Proteomes" id="UP000299102">
    <property type="component" value="Unassembled WGS sequence"/>
</dbReference>